<dbReference type="InterPro" id="IPR034193">
    <property type="entry name" value="PCSK9_ProteinaseK-like"/>
</dbReference>
<evidence type="ECO:0000256" key="6">
    <source>
        <dbReference type="ARBA" id="ARBA00023619"/>
    </source>
</evidence>
<comment type="catalytic activity">
    <reaction evidence="5">
        <text>Hydrolysis of proteins with broad specificity for peptide bonds, and a preference for a large uncharged residue in P1. Hydrolyzes peptide amides.</text>
        <dbReference type="EC" id="3.4.21.62"/>
    </reaction>
</comment>
<dbReference type="PROSITE" id="PS51892">
    <property type="entry name" value="SUBTILASE"/>
    <property type="match status" value="1"/>
</dbReference>
<reference evidence="12 13" key="1">
    <citation type="submission" date="2024-10" db="EMBL/GenBank/DDBJ databases">
        <title>Updated reference genomes for cyclostephanoid diatoms.</title>
        <authorList>
            <person name="Roberts W.R."/>
            <person name="Alverson A.J."/>
        </authorList>
    </citation>
    <scope>NUCLEOTIDE SEQUENCE [LARGE SCALE GENOMIC DNA]</scope>
    <source>
        <strain evidence="12 13">AJA232-27</strain>
    </source>
</reference>
<evidence type="ECO:0000256" key="8">
    <source>
        <dbReference type="RuleBase" id="RU003355"/>
    </source>
</evidence>
<sequence>MVSTKLSFGALSILSLVSAILPQIASAVVDFNVDVDVDVDDDVAPIPKSNLRGLATSDAKTYIVSFNDKDVSPEKRCAAIAKANGGTVGYIYADVLNGCSITLPVSQFQAQSTITALNNRPEVKLVNEDQMMYITQSEVESAANDSLFTSQAVSVSASVTAKSWGLDRVDQCSLPLNNLATKQSATGVRVFILDTGVQSTHQEFTGMISTANAWTAYTDPFTDEYGHGTHVAGTACGLNYGVASNCVICPVQVLSSTGSGFNSDVIAGINFVVGKCKGAAFRCVINMSLGSGTNSQLNAAVNGAVSNGVVVVVAAGNDAKDACNYSPASAADAITVGSTTDKDEKSPFSNIGNCVDVYAPGSDIISASSSSNTGSKTLSGTSMASPHVAGMAAAILSQNPSLTPKQVRDSIVNKALMKPSTSTIPTWYIAVDCSTSSLTSQPTLKPTTKSPTAKPTTKSPTGKPSTNKPTVTKSPTGKPTLTAKPTTVKPTTKSPTSPPIFTPTSGSSTASPTSCDMTAVYNIPTN</sequence>
<feature type="region of interest" description="Disordered" evidence="9">
    <location>
        <begin position="437"/>
        <end position="526"/>
    </location>
</feature>
<protein>
    <recommendedName>
        <fullName evidence="6">subtilisin</fullName>
        <ecNumber evidence="6">3.4.21.62</ecNumber>
    </recommendedName>
</protein>
<evidence type="ECO:0000256" key="7">
    <source>
        <dbReference type="PROSITE-ProRule" id="PRU01240"/>
    </source>
</evidence>
<dbReference type="InterPro" id="IPR015500">
    <property type="entry name" value="Peptidase_S8_subtilisin-rel"/>
</dbReference>
<dbReference type="EC" id="3.4.21.62" evidence="6"/>
<dbReference type="PROSITE" id="PS00136">
    <property type="entry name" value="SUBTILASE_ASP"/>
    <property type="match status" value="1"/>
</dbReference>
<feature type="active site" description="Charge relay system" evidence="7">
    <location>
        <position position="382"/>
    </location>
</feature>
<evidence type="ECO:0000256" key="3">
    <source>
        <dbReference type="ARBA" id="ARBA00022801"/>
    </source>
</evidence>
<evidence type="ECO:0000256" key="4">
    <source>
        <dbReference type="ARBA" id="ARBA00022825"/>
    </source>
</evidence>
<dbReference type="SUPFAM" id="SSF52743">
    <property type="entry name" value="Subtilisin-like"/>
    <property type="match status" value="1"/>
</dbReference>
<dbReference type="InterPro" id="IPR037045">
    <property type="entry name" value="S8pro/Inhibitor_I9_sf"/>
</dbReference>
<dbReference type="Pfam" id="PF00082">
    <property type="entry name" value="Peptidase_S8"/>
    <property type="match status" value="1"/>
</dbReference>
<feature type="chain" id="PRO_5044779057" description="subtilisin" evidence="10">
    <location>
        <begin position="28"/>
        <end position="526"/>
    </location>
</feature>
<keyword evidence="2 7" id="KW-0645">Protease</keyword>
<dbReference type="PROSITE" id="PS00138">
    <property type="entry name" value="SUBTILASE_SER"/>
    <property type="match status" value="1"/>
</dbReference>
<dbReference type="InterPro" id="IPR050131">
    <property type="entry name" value="Peptidase_S8_subtilisin-like"/>
</dbReference>
<keyword evidence="10" id="KW-0732">Signal</keyword>
<keyword evidence="4 7" id="KW-0720">Serine protease</keyword>
<feature type="active site" description="Charge relay system" evidence="7">
    <location>
        <position position="194"/>
    </location>
</feature>
<keyword evidence="13" id="KW-1185">Reference proteome</keyword>
<dbReference type="GO" id="GO:0004252">
    <property type="term" value="F:serine-type endopeptidase activity"/>
    <property type="evidence" value="ECO:0007669"/>
    <property type="project" value="UniProtKB-UniRule"/>
</dbReference>
<feature type="compositionally biased region" description="Low complexity" evidence="9">
    <location>
        <begin position="437"/>
        <end position="470"/>
    </location>
</feature>
<evidence type="ECO:0000313" key="12">
    <source>
        <dbReference type="EMBL" id="KAL3758810.1"/>
    </source>
</evidence>
<dbReference type="Proteomes" id="UP001530293">
    <property type="component" value="Unassembled WGS sequence"/>
</dbReference>
<dbReference type="PANTHER" id="PTHR43806:SF11">
    <property type="entry name" value="CEREVISIN-RELATED"/>
    <property type="match status" value="1"/>
</dbReference>
<feature type="active site" description="Charge relay system" evidence="7">
    <location>
        <position position="227"/>
    </location>
</feature>
<feature type="domain" description="Peptidase S8/S53" evidence="11">
    <location>
        <begin position="186"/>
        <end position="415"/>
    </location>
</feature>
<dbReference type="InterPro" id="IPR022398">
    <property type="entry name" value="Peptidase_S8_His-AS"/>
</dbReference>
<name>A0ABD3M440_9STRA</name>
<dbReference type="EMBL" id="JALLBG020000220">
    <property type="protein sequence ID" value="KAL3758810.1"/>
    <property type="molecule type" value="Genomic_DNA"/>
</dbReference>
<comment type="similarity">
    <text evidence="1 7 8">Belongs to the peptidase S8 family.</text>
</comment>
<evidence type="ECO:0000256" key="5">
    <source>
        <dbReference type="ARBA" id="ARBA00023529"/>
    </source>
</evidence>
<feature type="compositionally biased region" description="Low complexity" evidence="9">
    <location>
        <begin position="478"/>
        <end position="495"/>
    </location>
</feature>
<dbReference type="PANTHER" id="PTHR43806">
    <property type="entry name" value="PEPTIDASE S8"/>
    <property type="match status" value="1"/>
</dbReference>
<dbReference type="FunFam" id="3.40.50.200:FF:000014">
    <property type="entry name" value="Proteinase K"/>
    <property type="match status" value="1"/>
</dbReference>
<dbReference type="InterPro" id="IPR023827">
    <property type="entry name" value="Peptidase_S8_Asp-AS"/>
</dbReference>
<dbReference type="PRINTS" id="PR00723">
    <property type="entry name" value="SUBTILISIN"/>
</dbReference>
<feature type="compositionally biased region" description="Low complexity" evidence="9">
    <location>
        <begin position="502"/>
        <end position="514"/>
    </location>
</feature>
<dbReference type="CDD" id="cd04077">
    <property type="entry name" value="Peptidases_S8_PCSK9_ProteinaseK_like"/>
    <property type="match status" value="1"/>
</dbReference>
<dbReference type="Gene3D" id="3.30.70.80">
    <property type="entry name" value="Peptidase S8 propeptide/proteinase inhibitor I9"/>
    <property type="match status" value="1"/>
</dbReference>
<evidence type="ECO:0000256" key="1">
    <source>
        <dbReference type="ARBA" id="ARBA00011073"/>
    </source>
</evidence>
<dbReference type="PROSITE" id="PS00137">
    <property type="entry name" value="SUBTILASE_HIS"/>
    <property type="match status" value="1"/>
</dbReference>
<dbReference type="InterPro" id="IPR000209">
    <property type="entry name" value="Peptidase_S8/S53_dom"/>
</dbReference>
<dbReference type="Gene3D" id="3.40.50.200">
    <property type="entry name" value="Peptidase S8/S53 domain"/>
    <property type="match status" value="1"/>
</dbReference>
<accession>A0ABD3M440</accession>
<keyword evidence="3 7" id="KW-0378">Hydrolase</keyword>
<evidence type="ECO:0000313" key="13">
    <source>
        <dbReference type="Proteomes" id="UP001530293"/>
    </source>
</evidence>
<organism evidence="12 13">
    <name type="scientific">Discostella pseudostelligera</name>
    <dbReference type="NCBI Taxonomy" id="259834"/>
    <lineage>
        <taxon>Eukaryota</taxon>
        <taxon>Sar</taxon>
        <taxon>Stramenopiles</taxon>
        <taxon>Ochrophyta</taxon>
        <taxon>Bacillariophyta</taxon>
        <taxon>Coscinodiscophyceae</taxon>
        <taxon>Thalassiosirophycidae</taxon>
        <taxon>Stephanodiscales</taxon>
        <taxon>Stephanodiscaceae</taxon>
        <taxon>Discostella</taxon>
    </lineage>
</organism>
<evidence type="ECO:0000256" key="2">
    <source>
        <dbReference type="ARBA" id="ARBA00022670"/>
    </source>
</evidence>
<evidence type="ECO:0000259" key="11">
    <source>
        <dbReference type="Pfam" id="PF00082"/>
    </source>
</evidence>
<gene>
    <name evidence="12" type="ORF">ACHAWU_001382</name>
</gene>
<dbReference type="AlphaFoldDB" id="A0ABD3M440"/>
<evidence type="ECO:0000256" key="10">
    <source>
        <dbReference type="SAM" id="SignalP"/>
    </source>
</evidence>
<comment type="caution">
    <text evidence="12">The sequence shown here is derived from an EMBL/GenBank/DDBJ whole genome shotgun (WGS) entry which is preliminary data.</text>
</comment>
<evidence type="ECO:0000256" key="9">
    <source>
        <dbReference type="SAM" id="MobiDB-lite"/>
    </source>
</evidence>
<feature type="signal peptide" evidence="10">
    <location>
        <begin position="1"/>
        <end position="27"/>
    </location>
</feature>
<dbReference type="InterPro" id="IPR023828">
    <property type="entry name" value="Peptidase_S8_Ser-AS"/>
</dbReference>
<dbReference type="InterPro" id="IPR036852">
    <property type="entry name" value="Peptidase_S8/S53_dom_sf"/>
</dbReference>
<proteinExistence type="inferred from homology"/>
<dbReference type="GO" id="GO:0006508">
    <property type="term" value="P:proteolysis"/>
    <property type="evidence" value="ECO:0007669"/>
    <property type="project" value="UniProtKB-KW"/>
</dbReference>